<keyword evidence="2" id="KW-1185">Reference proteome</keyword>
<organism evidence="1 2">
    <name type="scientific">Saguinus oedipus</name>
    <name type="common">Cotton-top tamarin</name>
    <name type="synonym">Oedipomidas oedipus</name>
    <dbReference type="NCBI Taxonomy" id="9490"/>
    <lineage>
        <taxon>Eukaryota</taxon>
        <taxon>Metazoa</taxon>
        <taxon>Chordata</taxon>
        <taxon>Craniata</taxon>
        <taxon>Vertebrata</taxon>
        <taxon>Euteleostomi</taxon>
        <taxon>Mammalia</taxon>
        <taxon>Eutheria</taxon>
        <taxon>Euarchontoglires</taxon>
        <taxon>Primates</taxon>
        <taxon>Haplorrhini</taxon>
        <taxon>Platyrrhini</taxon>
        <taxon>Cebidae</taxon>
        <taxon>Callitrichinae</taxon>
        <taxon>Saguinus</taxon>
    </lineage>
</organism>
<dbReference type="Proteomes" id="UP001266305">
    <property type="component" value="Unassembled WGS sequence"/>
</dbReference>
<evidence type="ECO:0000313" key="2">
    <source>
        <dbReference type="Proteomes" id="UP001266305"/>
    </source>
</evidence>
<sequence length="60" mass="6879">IFATKITQFNNPEVYGTPVIKYKHYRIEISQKLYAISIFPSLKGQLICEATVSSTQQQSR</sequence>
<protein>
    <submittedName>
        <fullName evidence="1">Uncharacterized protein</fullName>
    </submittedName>
</protein>
<comment type="caution">
    <text evidence="1">The sequence shown here is derived from an EMBL/GenBank/DDBJ whole genome shotgun (WGS) entry which is preliminary data.</text>
</comment>
<feature type="non-terminal residue" evidence="1">
    <location>
        <position position="60"/>
    </location>
</feature>
<name>A0ABQ9U1I0_SAGOE</name>
<proteinExistence type="predicted"/>
<evidence type="ECO:0000313" key="1">
    <source>
        <dbReference type="EMBL" id="KAK2090866.1"/>
    </source>
</evidence>
<dbReference type="EMBL" id="JASSZA010000016">
    <property type="protein sequence ID" value="KAK2090866.1"/>
    <property type="molecule type" value="Genomic_DNA"/>
</dbReference>
<reference evidence="1 2" key="1">
    <citation type="submission" date="2023-05" db="EMBL/GenBank/DDBJ databases">
        <title>B98-5 Cell Line De Novo Hybrid Assembly: An Optical Mapping Approach.</title>
        <authorList>
            <person name="Kananen K."/>
            <person name="Auerbach J.A."/>
            <person name="Kautto E."/>
            <person name="Blachly J.S."/>
        </authorList>
    </citation>
    <scope>NUCLEOTIDE SEQUENCE [LARGE SCALE GENOMIC DNA]</scope>
    <source>
        <strain evidence="1">B95-8</strain>
        <tissue evidence="1">Cell line</tissue>
    </source>
</reference>
<accession>A0ABQ9U1I0</accession>
<feature type="non-terminal residue" evidence="1">
    <location>
        <position position="1"/>
    </location>
</feature>
<gene>
    <name evidence="1" type="ORF">P7K49_030150</name>
</gene>